<accession>A0A915YIG1</accession>
<keyword evidence="1" id="KW-0472">Membrane</keyword>
<evidence type="ECO:0000313" key="3">
    <source>
        <dbReference type="Proteomes" id="UP001060919"/>
    </source>
</evidence>
<organism evidence="2 3">
    <name type="scientific">Aureispira anguillae</name>
    <dbReference type="NCBI Taxonomy" id="2864201"/>
    <lineage>
        <taxon>Bacteria</taxon>
        <taxon>Pseudomonadati</taxon>
        <taxon>Bacteroidota</taxon>
        <taxon>Saprospiria</taxon>
        <taxon>Saprospirales</taxon>
        <taxon>Saprospiraceae</taxon>
        <taxon>Aureispira</taxon>
    </lineage>
</organism>
<dbReference type="AlphaFoldDB" id="A0A915YIG1"/>
<proteinExistence type="predicted"/>
<protein>
    <submittedName>
        <fullName evidence="2">Uncharacterized protein</fullName>
    </submittedName>
</protein>
<dbReference type="EMBL" id="AP026867">
    <property type="protein sequence ID" value="BDS13473.1"/>
    <property type="molecule type" value="Genomic_DNA"/>
</dbReference>
<keyword evidence="3" id="KW-1185">Reference proteome</keyword>
<dbReference type="KEGG" id="aup:AsAng_0042110"/>
<feature type="transmembrane region" description="Helical" evidence="1">
    <location>
        <begin position="17"/>
        <end position="43"/>
    </location>
</feature>
<sequence length="45" mass="5272">MWNKIFGGPSEVKYKNILFFAEMILFCVLFFKLIGWLIVVCGAKR</sequence>
<evidence type="ECO:0000256" key="1">
    <source>
        <dbReference type="SAM" id="Phobius"/>
    </source>
</evidence>
<gene>
    <name evidence="2" type="ORF">AsAng_0042110</name>
</gene>
<reference evidence="2" key="1">
    <citation type="submission" date="2022-09" db="EMBL/GenBank/DDBJ databases">
        <title>Aureispira anguillicida sp. nov., isolated from Leptocephalus of Japanese eel Anguilla japonica.</title>
        <authorList>
            <person name="Yuasa K."/>
            <person name="Mekata T."/>
            <person name="Ikunari K."/>
        </authorList>
    </citation>
    <scope>NUCLEOTIDE SEQUENCE</scope>
    <source>
        <strain evidence="2">EL160426</strain>
    </source>
</reference>
<evidence type="ECO:0000313" key="2">
    <source>
        <dbReference type="EMBL" id="BDS13473.1"/>
    </source>
</evidence>
<name>A0A915YIG1_9BACT</name>
<keyword evidence="1" id="KW-1133">Transmembrane helix</keyword>
<dbReference type="Proteomes" id="UP001060919">
    <property type="component" value="Chromosome"/>
</dbReference>
<keyword evidence="1" id="KW-0812">Transmembrane</keyword>